<gene>
    <name evidence="7" type="ORF">SAMN02745129_1804</name>
</gene>
<feature type="active site" description="Charge relay system" evidence="5">
    <location>
        <position position="440"/>
    </location>
</feature>
<dbReference type="PROSITE" id="PS51892">
    <property type="entry name" value="SUBTILASE"/>
    <property type="match status" value="1"/>
</dbReference>
<dbReference type="AlphaFoldDB" id="A0A1M5RYB3"/>
<dbReference type="Proteomes" id="UP000184268">
    <property type="component" value="Unassembled WGS sequence"/>
</dbReference>
<dbReference type="OrthoDB" id="9790784at2"/>
<proteinExistence type="inferred from homology"/>
<dbReference type="PANTHER" id="PTHR43806:SF11">
    <property type="entry name" value="CEREVISIN-RELATED"/>
    <property type="match status" value="1"/>
</dbReference>
<dbReference type="InterPro" id="IPR050131">
    <property type="entry name" value="Peptidase_S8_subtilisin-like"/>
</dbReference>
<protein>
    <submittedName>
        <fullName evidence="7">Subtilase family protein</fullName>
    </submittedName>
</protein>
<dbReference type="PANTHER" id="PTHR43806">
    <property type="entry name" value="PEPTIDASE S8"/>
    <property type="match status" value="1"/>
</dbReference>
<evidence type="ECO:0000256" key="4">
    <source>
        <dbReference type="ARBA" id="ARBA00022825"/>
    </source>
</evidence>
<dbReference type="InterPro" id="IPR015500">
    <property type="entry name" value="Peptidase_S8_subtilisin-rel"/>
</dbReference>
<sequence>MERFNPCPSPDRGRRSSIQTLLAGSLMLGSCLLPVSAAELILHWDAAPEDESAQLQTLSNQLGLELEHRRALHSAFTLVSVEGESDSAIALLSDSGQFRHVEPVRTIAPPKPVVSEPIPQVKGDTPPIGTFALPTERFNDPLYPKQYYLDEQLPGFWGLSNMAEARAYAEQHRTLERKVRIAILDTGAWPHEDMQWSSDQANMVADGYRCRDSSALIDCPSGNLERMTRSNDAIDKQWQYDSFEGKYTPYVDGHGLAVASQIGAISDNGLGMVGNLSHQMLELVPVRVLGATGGSTIDIADGIRWVSGQYAGSDLAPISAPVDVINMSLGAHVFFSCEAESYLYEAIQAAKQQGISVVAAVGNEEMSADWSTPSYCDGVVAVGSNHIGGDLSSFSNYGAAVDVTMAGEGITTAYVSTDLLTDPDCGQGAEGCYGFSTGTSMSTPNVASVLGMLKLVHPELSAEEREAMLYQTARPFDTTTQGIPSRAAALGAGHGVVNALAALKSADPLDLSGSQLYHRHADFDTPAQQQYLLAMQSHLPRLCDTIDVELGWLEGAVAGIHYELVLADGDLASAPVAKQSSEPKLALDTQGFARMGVRACRDSSCGALTELPLASVAKPSLCQP</sequence>
<dbReference type="GO" id="GO:0006508">
    <property type="term" value="P:proteolysis"/>
    <property type="evidence" value="ECO:0007669"/>
    <property type="project" value="UniProtKB-KW"/>
</dbReference>
<feature type="domain" description="Peptidase S8/S53" evidence="6">
    <location>
        <begin position="177"/>
        <end position="479"/>
    </location>
</feature>
<organism evidence="7 8">
    <name type="scientific">Ferrimonas marina</name>
    <dbReference type="NCBI Taxonomy" id="299255"/>
    <lineage>
        <taxon>Bacteria</taxon>
        <taxon>Pseudomonadati</taxon>
        <taxon>Pseudomonadota</taxon>
        <taxon>Gammaproteobacteria</taxon>
        <taxon>Alteromonadales</taxon>
        <taxon>Ferrimonadaceae</taxon>
        <taxon>Ferrimonas</taxon>
    </lineage>
</organism>
<dbReference type="SUPFAM" id="SSF52743">
    <property type="entry name" value="Subtilisin-like"/>
    <property type="match status" value="1"/>
</dbReference>
<keyword evidence="2 5" id="KW-0645">Protease</keyword>
<dbReference type="PRINTS" id="PR00723">
    <property type="entry name" value="SUBTILISIN"/>
</dbReference>
<comment type="similarity">
    <text evidence="1 5">Belongs to the peptidase S8 family.</text>
</comment>
<accession>A0A1M5RYB3</accession>
<evidence type="ECO:0000256" key="1">
    <source>
        <dbReference type="ARBA" id="ARBA00011073"/>
    </source>
</evidence>
<keyword evidence="8" id="KW-1185">Reference proteome</keyword>
<feature type="active site" description="Charge relay system" evidence="5">
    <location>
        <position position="254"/>
    </location>
</feature>
<evidence type="ECO:0000259" key="6">
    <source>
        <dbReference type="Pfam" id="PF00082"/>
    </source>
</evidence>
<keyword evidence="4 5" id="KW-0720">Serine protease</keyword>
<dbReference type="InterPro" id="IPR000209">
    <property type="entry name" value="Peptidase_S8/S53_dom"/>
</dbReference>
<dbReference type="STRING" id="299255.SAMN02745129_1804"/>
<dbReference type="RefSeq" id="WP_082766647.1">
    <property type="nucleotide sequence ID" value="NZ_FQXG01000002.1"/>
</dbReference>
<dbReference type="PROSITE" id="PS51257">
    <property type="entry name" value="PROKAR_LIPOPROTEIN"/>
    <property type="match status" value="1"/>
</dbReference>
<evidence type="ECO:0000256" key="5">
    <source>
        <dbReference type="PROSITE-ProRule" id="PRU01240"/>
    </source>
</evidence>
<name>A0A1M5RYB3_9GAMM</name>
<evidence type="ECO:0000313" key="8">
    <source>
        <dbReference type="Proteomes" id="UP000184268"/>
    </source>
</evidence>
<dbReference type="InterPro" id="IPR036852">
    <property type="entry name" value="Peptidase_S8/S53_dom_sf"/>
</dbReference>
<keyword evidence="3 5" id="KW-0378">Hydrolase</keyword>
<feature type="active site" description="Charge relay system" evidence="5">
    <location>
        <position position="185"/>
    </location>
</feature>
<dbReference type="GO" id="GO:0004252">
    <property type="term" value="F:serine-type endopeptidase activity"/>
    <property type="evidence" value="ECO:0007669"/>
    <property type="project" value="UniProtKB-UniRule"/>
</dbReference>
<evidence type="ECO:0000313" key="7">
    <source>
        <dbReference type="EMBL" id="SHH31357.1"/>
    </source>
</evidence>
<dbReference type="Pfam" id="PF00082">
    <property type="entry name" value="Peptidase_S8"/>
    <property type="match status" value="1"/>
</dbReference>
<reference evidence="7 8" key="1">
    <citation type="submission" date="2016-11" db="EMBL/GenBank/DDBJ databases">
        <authorList>
            <person name="Jaros S."/>
            <person name="Januszkiewicz K."/>
            <person name="Wedrychowicz H."/>
        </authorList>
    </citation>
    <scope>NUCLEOTIDE SEQUENCE [LARGE SCALE GENOMIC DNA]</scope>
    <source>
        <strain evidence="7 8">DSM 16917</strain>
    </source>
</reference>
<evidence type="ECO:0000256" key="2">
    <source>
        <dbReference type="ARBA" id="ARBA00022670"/>
    </source>
</evidence>
<evidence type="ECO:0000256" key="3">
    <source>
        <dbReference type="ARBA" id="ARBA00022801"/>
    </source>
</evidence>
<dbReference type="EMBL" id="FQXG01000002">
    <property type="protein sequence ID" value="SHH31357.1"/>
    <property type="molecule type" value="Genomic_DNA"/>
</dbReference>
<dbReference type="Gene3D" id="3.40.50.200">
    <property type="entry name" value="Peptidase S8/S53 domain"/>
    <property type="match status" value="1"/>
</dbReference>